<keyword evidence="2" id="KW-0808">Transferase</keyword>
<dbReference type="GO" id="GO:0016747">
    <property type="term" value="F:acyltransferase activity, transferring groups other than amino-acyl groups"/>
    <property type="evidence" value="ECO:0007669"/>
    <property type="project" value="InterPro"/>
</dbReference>
<proteinExistence type="predicted"/>
<dbReference type="AlphaFoldDB" id="A0A3A0W4J3"/>
<organism evidence="2 3">
    <name type="scientific">Staphylococcus gallinarum</name>
    <dbReference type="NCBI Taxonomy" id="1293"/>
    <lineage>
        <taxon>Bacteria</taxon>
        <taxon>Bacillati</taxon>
        <taxon>Bacillota</taxon>
        <taxon>Bacilli</taxon>
        <taxon>Bacillales</taxon>
        <taxon>Staphylococcaceae</taxon>
        <taxon>Staphylococcus</taxon>
    </lineage>
</organism>
<dbReference type="PROSITE" id="PS51186">
    <property type="entry name" value="GNAT"/>
    <property type="match status" value="1"/>
</dbReference>
<name>A0A3A0W4J3_STAGA</name>
<feature type="domain" description="N-acetyltransferase" evidence="1">
    <location>
        <begin position="1"/>
        <end position="119"/>
    </location>
</feature>
<evidence type="ECO:0000313" key="2">
    <source>
        <dbReference type="EMBL" id="RIP35043.1"/>
    </source>
</evidence>
<gene>
    <name evidence="2" type="ORF">BUZ14_06915</name>
</gene>
<dbReference type="EMBL" id="QYJN01000003">
    <property type="protein sequence ID" value="RIP35043.1"/>
    <property type="molecule type" value="Genomic_DNA"/>
</dbReference>
<accession>A0A3A0W4J3</accession>
<reference evidence="2 3" key="1">
    <citation type="journal article" date="2016" name="Front. Microbiol.">
        <title>Comprehensive Phylogenetic Analysis of Bovine Non-aureus Staphylococci Species Based on Whole-Genome Sequencing.</title>
        <authorList>
            <person name="Naushad S."/>
            <person name="Barkema H.W."/>
            <person name="Luby C."/>
            <person name="Condas L.A."/>
            <person name="Nobrega D.B."/>
            <person name="Carson D.A."/>
            <person name="De Buck J."/>
        </authorList>
    </citation>
    <scope>NUCLEOTIDE SEQUENCE [LARGE SCALE GENOMIC DNA]</scope>
    <source>
        <strain evidence="2 3">SNUC 4781</strain>
    </source>
</reference>
<dbReference type="SUPFAM" id="SSF55729">
    <property type="entry name" value="Acyl-CoA N-acyltransferases (Nat)"/>
    <property type="match status" value="1"/>
</dbReference>
<protein>
    <submittedName>
        <fullName evidence="2">GNAT family N-acetyltransferase</fullName>
    </submittedName>
</protein>
<evidence type="ECO:0000313" key="3">
    <source>
        <dbReference type="Proteomes" id="UP000265541"/>
    </source>
</evidence>
<evidence type="ECO:0000259" key="1">
    <source>
        <dbReference type="PROSITE" id="PS51186"/>
    </source>
</evidence>
<dbReference type="Gene3D" id="3.40.630.30">
    <property type="match status" value="1"/>
</dbReference>
<sequence length="119" mass="13932">MLQSFSEYKYDDIPSSALMETTHSIKDAFNNGECALIAYQENKAIGMLRFQTEQTDLYFYRLSVILAYQGQGIAKSLLKYLETYCKQHQFSKIKCKVRANIWKNINLYRQNGYCISNKE</sequence>
<dbReference type="Proteomes" id="UP000265541">
    <property type="component" value="Unassembled WGS sequence"/>
</dbReference>
<comment type="caution">
    <text evidence="2">The sequence shown here is derived from an EMBL/GenBank/DDBJ whole genome shotgun (WGS) entry which is preliminary data.</text>
</comment>
<dbReference type="InterPro" id="IPR000182">
    <property type="entry name" value="GNAT_dom"/>
</dbReference>
<dbReference type="OrthoDB" id="2594246at2"/>
<dbReference type="InterPro" id="IPR016181">
    <property type="entry name" value="Acyl_CoA_acyltransferase"/>
</dbReference>
<dbReference type="CDD" id="cd04301">
    <property type="entry name" value="NAT_SF"/>
    <property type="match status" value="1"/>
</dbReference>
<dbReference type="Pfam" id="PF00583">
    <property type="entry name" value="Acetyltransf_1"/>
    <property type="match status" value="1"/>
</dbReference>